<dbReference type="EMBL" id="SDWW01000006">
    <property type="protein sequence ID" value="RYV52408.1"/>
    <property type="molecule type" value="Genomic_DNA"/>
</dbReference>
<sequence length="193" mass="20965">MRTIRTAELAFAYAHPRQEARELERRGLLHRLAHGIYCAVPSESDPATWRPTLEAATAAVATALYGDRVPVLTGLTAARMHHALPRAIGVGDVAVPTRRRALRLADRDGEVRFVTRAVAELDAVAMTTELGLVLVTTPEQTVLDLARADPRAQDLDTQEAIGALWPGCDPTVLGEIAGRQRMRATYARVAASR</sequence>
<feature type="domain" description="AbiEi antitoxin C-terminal" evidence="1">
    <location>
        <begin position="68"/>
        <end position="184"/>
    </location>
</feature>
<comment type="caution">
    <text evidence="2">The sequence shown here is derived from an EMBL/GenBank/DDBJ whole genome shotgun (WGS) entry which is preliminary data.</text>
</comment>
<dbReference type="InterPro" id="IPR018547">
    <property type="entry name" value="AbiEi_C"/>
</dbReference>
<gene>
    <name evidence="2" type="ORF">EUA98_04100</name>
</gene>
<evidence type="ECO:0000259" key="1">
    <source>
        <dbReference type="Pfam" id="PF09407"/>
    </source>
</evidence>
<dbReference type="AlphaFoldDB" id="A0A4Q5N2J8"/>
<name>A0A4Q5N2J8_9MICO</name>
<evidence type="ECO:0000313" key="2">
    <source>
        <dbReference type="EMBL" id="RYV52408.1"/>
    </source>
</evidence>
<accession>A0A4Q5N2J8</accession>
<dbReference type="Pfam" id="PF09407">
    <property type="entry name" value="AbiEi_1"/>
    <property type="match status" value="1"/>
</dbReference>
<protein>
    <recommendedName>
        <fullName evidence="1">AbiEi antitoxin C-terminal domain-containing protein</fullName>
    </recommendedName>
</protein>
<reference evidence="2 3" key="1">
    <citation type="submission" date="2019-01" db="EMBL/GenBank/DDBJ databases">
        <title>Novel species of Cellulomonas.</title>
        <authorList>
            <person name="Liu Q."/>
            <person name="Xin Y.-H."/>
        </authorList>
    </citation>
    <scope>NUCLEOTIDE SEQUENCE [LARGE SCALE GENOMIC DNA]</scope>
    <source>
        <strain evidence="2 3">HLT2-17</strain>
    </source>
</reference>
<proteinExistence type="predicted"/>
<evidence type="ECO:0000313" key="3">
    <source>
        <dbReference type="Proteomes" id="UP000293764"/>
    </source>
</evidence>
<organism evidence="2 3">
    <name type="scientific">Pengzhenrongella frigida</name>
    <dbReference type="NCBI Taxonomy" id="1259133"/>
    <lineage>
        <taxon>Bacteria</taxon>
        <taxon>Bacillati</taxon>
        <taxon>Actinomycetota</taxon>
        <taxon>Actinomycetes</taxon>
        <taxon>Micrococcales</taxon>
        <taxon>Pengzhenrongella</taxon>
    </lineage>
</organism>
<dbReference type="Proteomes" id="UP000293764">
    <property type="component" value="Unassembled WGS sequence"/>
</dbReference>
<keyword evidence="3" id="KW-1185">Reference proteome</keyword>
<dbReference type="OrthoDB" id="5055735at2"/>